<evidence type="ECO:0000313" key="3">
    <source>
        <dbReference type="Proteomes" id="UP000009047"/>
    </source>
</evidence>
<dbReference type="eggNOG" id="COG4625">
    <property type="taxonomic scope" value="Bacteria"/>
</dbReference>
<dbReference type="RefSeq" id="WP_013258134.1">
    <property type="nucleotide sequence ID" value="NC_014365.1"/>
</dbReference>
<keyword evidence="1" id="KW-0732">Signal</keyword>
<dbReference type="STRING" id="644282.Deba_1313"/>
<proteinExistence type="predicted"/>
<protein>
    <submittedName>
        <fullName evidence="2">Outer membrane protein domain-containing protein</fullName>
    </submittedName>
</protein>
<dbReference type="Gene3D" id="2.40.160.170">
    <property type="match status" value="1"/>
</dbReference>
<dbReference type="Proteomes" id="UP000009047">
    <property type="component" value="Chromosome"/>
</dbReference>
<evidence type="ECO:0000256" key="1">
    <source>
        <dbReference type="SAM" id="SignalP"/>
    </source>
</evidence>
<dbReference type="HOGENOM" id="CLU_055789_2_1_7"/>
<evidence type="ECO:0000313" key="2">
    <source>
        <dbReference type="EMBL" id="ADK84681.1"/>
    </source>
</evidence>
<feature type="signal peptide" evidence="1">
    <location>
        <begin position="1"/>
        <end position="24"/>
    </location>
</feature>
<sequence>MFKVIKAVASILALWIMTVAPALADSPVAVTAKVGTLGLQADVTANFNEFIKGRLSLGALPFNHDISVDSVNYDFDIKLYTAGLLLDVHPFANSFRLSGGVIINSHDFSGSASPSADKTYNIGGTTYTGAQLGRMDADASFNKLAPYAGLGFSNAFTDDGHFGFAFDLGVMWWGSPDISLSATHQNLVPGLSDSLRKEEGKIEDDLNNFKFYPVASVGLSYSF</sequence>
<reference evidence="2 3" key="1">
    <citation type="journal article" date="2010" name="Stand. Genomic Sci.">
        <title>Complete genome sequence of Desulfarculus baarsii type strain (2st14).</title>
        <authorList>
            <person name="Sun H."/>
            <person name="Spring S."/>
            <person name="Lapidus A."/>
            <person name="Davenport K."/>
            <person name="Del Rio T.G."/>
            <person name="Tice H."/>
            <person name="Nolan M."/>
            <person name="Copeland A."/>
            <person name="Cheng J.F."/>
            <person name="Lucas S."/>
            <person name="Tapia R."/>
            <person name="Goodwin L."/>
            <person name="Pitluck S."/>
            <person name="Ivanova N."/>
            <person name="Pagani I."/>
            <person name="Mavromatis K."/>
            <person name="Ovchinnikova G."/>
            <person name="Pati A."/>
            <person name="Chen A."/>
            <person name="Palaniappan K."/>
            <person name="Hauser L."/>
            <person name="Chang Y.J."/>
            <person name="Jeffries C.D."/>
            <person name="Detter J.C."/>
            <person name="Han C."/>
            <person name="Rohde M."/>
            <person name="Brambilla E."/>
            <person name="Goker M."/>
            <person name="Woyke T."/>
            <person name="Bristow J."/>
            <person name="Eisen J.A."/>
            <person name="Markowitz V."/>
            <person name="Hugenholtz P."/>
            <person name="Kyrpides N.C."/>
            <person name="Klenk H.P."/>
            <person name="Land M."/>
        </authorList>
    </citation>
    <scope>NUCLEOTIDE SEQUENCE [LARGE SCALE GENOMIC DNA]</scope>
    <source>
        <strain evidence="3">ATCC 33931 / DSM 2075 / LMG 7858 / VKM B-1802 / 2st14</strain>
    </source>
</reference>
<feature type="chain" id="PRO_5003150080" evidence="1">
    <location>
        <begin position="25"/>
        <end position="223"/>
    </location>
</feature>
<dbReference type="EMBL" id="CP002085">
    <property type="protein sequence ID" value="ADK84681.1"/>
    <property type="molecule type" value="Genomic_DNA"/>
</dbReference>
<dbReference type="OrthoDB" id="517121at2"/>
<dbReference type="KEGG" id="dbr:Deba_1313"/>
<name>E1QGI8_DESB2</name>
<dbReference type="AlphaFoldDB" id="E1QGI8"/>
<organism evidence="2 3">
    <name type="scientific">Desulfarculus baarsii (strain ATCC 33931 / DSM 2075 / LMG 7858 / VKM B-1802 / 2st14)</name>
    <dbReference type="NCBI Taxonomy" id="644282"/>
    <lineage>
        <taxon>Bacteria</taxon>
        <taxon>Pseudomonadati</taxon>
        <taxon>Thermodesulfobacteriota</taxon>
        <taxon>Desulfarculia</taxon>
        <taxon>Desulfarculales</taxon>
        <taxon>Desulfarculaceae</taxon>
        <taxon>Desulfarculus</taxon>
    </lineage>
</organism>
<gene>
    <name evidence="2" type="ordered locus">Deba_1313</name>
</gene>
<keyword evidence="3" id="KW-1185">Reference proteome</keyword>
<accession>E1QGI8</accession>